<protein>
    <submittedName>
        <fullName evidence="1">Uncharacterized protein</fullName>
    </submittedName>
</protein>
<accession>R0JAU5</accession>
<name>R0JAU5_ANAPL</name>
<organism evidence="1 2">
    <name type="scientific">Anas platyrhynchos</name>
    <name type="common">Mallard</name>
    <name type="synonym">Anas boschas</name>
    <dbReference type="NCBI Taxonomy" id="8839"/>
    <lineage>
        <taxon>Eukaryota</taxon>
        <taxon>Metazoa</taxon>
        <taxon>Chordata</taxon>
        <taxon>Craniata</taxon>
        <taxon>Vertebrata</taxon>
        <taxon>Euteleostomi</taxon>
        <taxon>Archelosauria</taxon>
        <taxon>Archosauria</taxon>
        <taxon>Dinosauria</taxon>
        <taxon>Saurischia</taxon>
        <taxon>Theropoda</taxon>
        <taxon>Coelurosauria</taxon>
        <taxon>Aves</taxon>
        <taxon>Neognathae</taxon>
        <taxon>Galloanserae</taxon>
        <taxon>Anseriformes</taxon>
        <taxon>Anatidae</taxon>
        <taxon>Anatinae</taxon>
        <taxon>Anas</taxon>
    </lineage>
</organism>
<evidence type="ECO:0000313" key="1">
    <source>
        <dbReference type="EMBL" id="EOA94340.1"/>
    </source>
</evidence>
<gene>
    <name evidence="1" type="ORF">Anapl_11331</name>
</gene>
<reference evidence="2" key="1">
    <citation type="journal article" date="2013" name="Nat. Genet.">
        <title>The duck genome and transcriptome provide insight into an avian influenza virus reservoir species.</title>
        <authorList>
            <person name="Huang Y."/>
            <person name="Li Y."/>
            <person name="Burt D.W."/>
            <person name="Chen H."/>
            <person name="Zhang Y."/>
            <person name="Qian W."/>
            <person name="Kim H."/>
            <person name="Gan S."/>
            <person name="Zhao Y."/>
            <person name="Li J."/>
            <person name="Yi K."/>
            <person name="Feng H."/>
            <person name="Zhu P."/>
            <person name="Li B."/>
            <person name="Liu Q."/>
            <person name="Fairley S."/>
            <person name="Magor K.E."/>
            <person name="Du Z."/>
            <person name="Hu X."/>
            <person name="Goodman L."/>
            <person name="Tafer H."/>
            <person name="Vignal A."/>
            <person name="Lee T."/>
            <person name="Kim K.W."/>
            <person name="Sheng Z."/>
            <person name="An Y."/>
            <person name="Searle S."/>
            <person name="Herrero J."/>
            <person name="Groenen M.A."/>
            <person name="Crooijmans R.P."/>
            <person name="Faraut T."/>
            <person name="Cai Q."/>
            <person name="Webster R.G."/>
            <person name="Aldridge J.R."/>
            <person name="Warren W.C."/>
            <person name="Bartschat S."/>
            <person name="Kehr S."/>
            <person name="Marz M."/>
            <person name="Stadler P.F."/>
            <person name="Smith J."/>
            <person name="Kraus R.H."/>
            <person name="Zhao Y."/>
            <person name="Ren L."/>
            <person name="Fei J."/>
            <person name="Morisson M."/>
            <person name="Kaiser P."/>
            <person name="Griffin D.K."/>
            <person name="Rao M."/>
            <person name="Pitel F."/>
            <person name="Wang J."/>
            <person name="Li N."/>
        </authorList>
    </citation>
    <scope>NUCLEOTIDE SEQUENCE [LARGE SCALE GENOMIC DNA]</scope>
</reference>
<evidence type="ECO:0000313" key="2">
    <source>
        <dbReference type="Proteomes" id="UP000296049"/>
    </source>
</evidence>
<dbReference type="AlphaFoldDB" id="R0JAU5"/>
<proteinExistence type="predicted"/>
<keyword evidence="2" id="KW-1185">Reference proteome</keyword>
<dbReference type="Proteomes" id="UP000296049">
    <property type="component" value="Unassembled WGS sequence"/>
</dbReference>
<sequence length="249" mass="26546">MQTSGKQQLAVRFSAASPGLTGVLSPEAGKGEGISALCGTDGSSQEPCAWGHQPKHRAIDGAARGDTGTAAHYLWEGNTRALWRGECGERTCSGMATTGLQGSGLMHNFVSTTSSRCPGVHRQRPGKIPGPAHRSLTGASLGPALAALPLATRQRHGATWGPILSRCSQHIWLPAEGQTHACVAFPASFQLVLIMCLNMQRELFLRWGAERSRLRSLPANFGLLRSPPSASARARSKVHVLHFYAVPER</sequence>
<dbReference type="EMBL" id="KB744822">
    <property type="protein sequence ID" value="EOA94340.1"/>
    <property type="molecule type" value="Genomic_DNA"/>
</dbReference>